<evidence type="ECO:0000256" key="5">
    <source>
        <dbReference type="ARBA" id="ARBA00022692"/>
    </source>
</evidence>
<keyword evidence="6 13" id="KW-1133">Transmembrane helix</keyword>
<evidence type="ECO:0000313" key="15">
    <source>
        <dbReference type="Proteomes" id="UP001558652"/>
    </source>
</evidence>
<keyword evidence="5 12" id="KW-0812">Transmembrane</keyword>
<evidence type="ECO:0000256" key="1">
    <source>
        <dbReference type="ARBA" id="ARBA00004141"/>
    </source>
</evidence>
<evidence type="ECO:0000256" key="8">
    <source>
        <dbReference type="ARBA" id="ARBA00023065"/>
    </source>
</evidence>
<dbReference type="PANTHER" id="PTHR11690:SF288">
    <property type="entry name" value="AMILORIDE-SENSITIVE NA+ CHANNEL-RELATED"/>
    <property type="match status" value="1"/>
</dbReference>
<keyword evidence="7" id="KW-0915">Sodium</keyword>
<evidence type="ECO:0008006" key="16">
    <source>
        <dbReference type="Google" id="ProtNLM"/>
    </source>
</evidence>
<dbReference type="InterPro" id="IPR001873">
    <property type="entry name" value="ENaC"/>
</dbReference>
<dbReference type="AlphaFoldDB" id="A0ABD0Y3R7"/>
<evidence type="ECO:0000256" key="4">
    <source>
        <dbReference type="ARBA" id="ARBA00022461"/>
    </source>
</evidence>
<dbReference type="EMBL" id="JBFDAA010000014">
    <property type="protein sequence ID" value="KAL1122050.1"/>
    <property type="molecule type" value="Genomic_DNA"/>
</dbReference>
<evidence type="ECO:0000256" key="7">
    <source>
        <dbReference type="ARBA" id="ARBA00023053"/>
    </source>
</evidence>
<comment type="subcellular location">
    <subcellularLocation>
        <location evidence="1">Membrane</location>
        <topology evidence="1">Multi-pass membrane protein</topology>
    </subcellularLocation>
</comment>
<evidence type="ECO:0000256" key="13">
    <source>
        <dbReference type="SAM" id="Phobius"/>
    </source>
</evidence>
<keyword evidence="3 12" id="KW-0813">Transport</keyword>
<evidence type="ECO:0000256" key="9">
    <source>
        <dbReference type="ARBA" id="ARBA00023136"/>
    </source>
</evidence>
<dbReference type="GO" id="GO:0016020">
    <property type="term" value="C:membrane"/>
    <property type="evidence" value="ECO:0007669"/>
    <property type="project" value="UniProtKB-SubCell"/>
</dbReference>
<protein>
    <recommendedName>
        <fullName evidence="16">Cytochrome c biogenesis protein</fullName>
    </recommendedName>
</protein>
<dbReference type="PANTHER" id="PTHR11690">
    <property type="entry name" value="AMILORIDE-SENSITIVE SODIUM CHANNEL-RELATED"/>
    <property type="match status" value="1"/>
</dbReference>
<sequence length="113" mass="13070">MPRIRKGFKHWRSFSESSTIHGLQYLGERGRPKSERVCWVVMLVMSLFGSGLFINKSWTKWKNSPVIISFSESSTPIWKVPFPAITICSETKSRATVYNFSGNYYLEPETLNE</sequence>
<proteinExistence type="inferred from homology"/>
<keyword evidence="4 12" id="KW-0894">Sodium channel</keyword>
<organism evidence="14 15">
    <name type="scientific">Ranatra chinensis</name>
    <dbReference type="NCBI Taxonomy" id="642074"/>
    <lineage>
        <taxon>Eukaryota</taxon>
        <taxon>Metazoa</taxon>
        <taxon>Ecdysozoa</taxon>
        <taxon>Arthropoda</taxon>
        <taxon>Hexapoda</taxon>
        <taxon>Insecta</taxon>
        <taxon>Pterygota</taxon>
        <taxon>Neoptera</taxon>
        <taxon>Paraneoptera</taxon>
        <taxon>Hemiptera</taxon>
        <taxon>Heteroptera</taxon>
        <taxon>Panheteroptera</taxon>
        <taxon>Nepomorpha</taxon>
        <taxon>Nepidae</taxon>
        <taxon>Ranatrinae</taxon>
        <taxon>Ranatra</taxon>
    </lineage>
</organism>
<comment type="caution">
    <text evidence="14">The sequence shown here is derived from an EMBL/GenBank/DDBJ whole genome shotgun (WGS) entry which is preliminary data.</text>
</comment>
<dbReference type="Pfam" id="PF00858">
    <property type="entry name" value="ASC"/>
    <property type="match status" value="1"/>
</dbReference>
<accession>A0ABD0Y3R7</accession>
<keyword evidence="8 12" id="KW-0406">Ion transport</keyword>
<evidence type="ECO:0000256" key="10">
    <source>
        <dbReference type="ARBA" id="ARBA00023201"/>
    </source>
</evidence>
<dbReference type="GO" id="GO:0005272">
    <property type="term" value="F:sodium channel activity"/>
    <property type="evidence" value="ECO:0007669"/>
    <property type="project" value="UniProtKB-KW"/>
</dbReference>
<evidence type="ECO:0000256" key="2">
    <source>
        <dbReference type="ARBA" id="ARBA00007193"/>
    </source>
</evidence>
<evidence type="ECO:0000256" key="12">
    <source>
        <dbReference type="RuleBase" id="RU000679"/>
    </source>
</evidence>
<feature type="transmembrane region" description="Helical" evidence="13">
    <location>
        <begin position="37"/>
        <end position="54"/>
    </location>
</feature>
<keyword evidence="10 12" id="KW-0739">Sodium transport</keyword>
<keyword evidence="9 13" id="KW-0472">Membrane</keyword>
<keyword evidence="15" id="KW-1185">Reference proteome</keyword>
<keyword evidence="11 12" id="KW-0407">Ion channel</keyword>
<reference evidence="14 15" key="1">
    <citation type="submission" date="2024-07" db="EMBL/GenBank/DDBJ databases">
        <title>Chromosome-level genome assembly of the water stick insect Ranatra chinensis (Heteroptera: Nepidae).</title>
        <authorList>
            <person name="Liu X."/>
        </authorList>
    </citation>
    <scope>NUCLEOTIDE SEQUENCE [LARGE SCALE GENOMIC DNA]</scope>
    <source>
        <strain evidence="14">Cailab_2021Rc</strain>
        <tissue evidence="14">Muscle</tissue>
    </source>
</reference>
<gene>
    <name evidence="14" type="ORF">AAG570_003456</name>
</gene>
<comment type="similarity">
    <text evidence="2 12">Belongs to the amiloride-sensitive sodium channel (TC 1.A.6) family.</text>
</comment>
<dbReference type="Proteomes" id="UP001558652">
    <property type="component" value="Unassembled WGS sequence"/>
</dbReference>
<name>A0ABD0Y3R7_9HEMI</name>
<evidence type="ECO:0000256" key="3">
    <source>
        <dbReference type="ARBA" id="ARBA00022448"/>
    </source>
</evidence>
<evidence type="ECO:0000256" key="6">
    <source>
        <dbReference type="ARBA" id="ARBA00022989"/>
    </source>
</evidence>
<evidence type="ECO:0000256" key="11">
    <source>
        <dbReference type="ARBA" id="ARBA00023303"/>
    </source>
</evidence>
<evidence type="ECO:0000313" key="14">
    <source>
        <dbReference type="EMBL" id="KAL1122050.1"/>
    </source>
</evidence>